<dbReference type="InterPro" id="IPR006120">
    <property type="entry name" value="Resolvase_HTH_dom"/>
</dbReference>
<sequence length="56" mass="6511">MYSTSRISREQWESAQRDMEAGVPKTVIAKRLGVGRPSLYRLLNEGPPEFWLPHRL</sequence>
<dbReference type="SUPFAM" id="SSF46689">
    <property type="entry name" value="Homeodomain-like"/>
    <property type="match status" value="1"/>
</dbReference>
<dbReference type="Gene3D" id="1.10.10.60">
    <property type="entry name" value="Homeodomain-like"/>
    <property type="match status" value="1"/>
</dbReference>
<evidence type="ECO:0000259" key="2">
    <source>
        <dbReference type="Pfam" id="PF02796"/>
    </source>
</evidence>
<feature type="compositionally biased region" description="Basic and acidic residues" evidence="1">
    <location>
        <begin position="7"/>
        <end position="20"/>
    </location>
</feature>
<dbReference type="InterPro" id="IPR009057">
    <property type="entry name" value="Homeodomain-like_sf"/>
</dbReference>
<feature type="region of interest" description="Disordered" evidence="1">
    <location>
        <begin position="1"/>
        <end position="20"/>
    </location>
</feature>
<protein>
    <submittedName>
        <fullName evidence="3">Hin recombinase</fullName>
    </submittedName>
</protein>
<evidence type="ECO:0000256" key="1">
    <source>
        <dbReference type="SAM" id="MobiDB-lite"/>
    </source>
</evidence>
<gene>
    <name evidence="3" type="ORF">D9543_02760</name>
</gene>
<dbReference type="GeneID" id="99615134"/>
<proteinExistence type="predicted"/>
<dbReference type="GO" id="GO:0003677">
    <property type="term" value="F:DNA binding"/>
    <property type="evidence" value="ECO:0007669"/>
    <property type="project" value="InterPro"/>
</dbReference>
<evidence type="ECO:0000313" key="3">
    <source>
        <dbReference type="EMBL" id="RMB63737.1"/>
    </source>
</evidence>
<accession>A0A3M0HBE9</accession>
<dbReference type="Pfam" id="PF02796">
    <property type="entry name" value="HTH_7"/>
    <property type="match status" value="1"/>
</dbReference>
<dbReference type="RefSeq" id="WP_121911157.1">
    <property type="nucleotide sequence ID" value="NZ_CP068291.1"/>
</dbReference>
<dbReference type="Proteomes" id="UP000270649">
    <property type="component" value="Unassembled WGS sequence"/>
</dbReference>
<organism evidence="3 4">
    <name type="scientific">Corynebacterium macginleyi</name>
    <dbReference type="NCBI Taxonomy" id="38290"/>
    <lineage>
        <taxon>Bacteria</taxon>
        <taxon>Bacillati</taxon>
        <taxon>Actinomycetota</taxon>
        <taxon>Actinomycetes</taxon>
        <taxon>Mycobacteriales</taxon>
        <taxon>Corynebacteriaceae</taxon>
        <taxon>Corynebacterium</taxon>
    </lineage>
</organism>
<reference evidence="3 4" key="1">
    <citation type="submission" date="2018-10" db="EMBL/GenBank/DDBJ databases">
        <title>Corynebacterium macginleyi genome sequencing and assembly of the type strain and two clinical samples.</title>
        <authorList>
            <person name="Bernier A.-M."/>
            <person name="Bernard K."/>
        </authorList>
    </citation>
    <scope>NUCLEOTIDE SEQUENCE [LARGE SCALE GENOMIC DNA]</scope>
    <source>
        <strain evidence="3 4">NML 120205</strain>
    </source>
</reference>
<feature type="domain" description="Resolvase HTH" evidence="2">
    <location>
        <begin position="7"/>
        <end position="45"/>
    </location>
</feature>
<comment type="caution">
    <text evidence="3">The sequence shown here is derived from an EMBL/GenBank/DDBJ whole genome shotgun (WGS) entry which is preliminary data.</text>
</comment>
<dbReference type="GO" id="GO:0000150">
    <property type="term" value="F:DNA strand exchange activity"/>
    <property type="evidence" value="ECO:0007669"/>
    <property type="project" value="InterPro"/>
</dbReference>
<dbReference type="EMBL" id="REGC01000002">
    <property type="protein sequence ID" value="RMB63737.1"/>
    <property type="molecule type" value="Genomic_DNA"/>
</dbReference>
<dbReference type="AlphaFoldDB" id="A0A3M0HBE9"/>
<dbReference type="OrthoDB" id="128993at2"/>
<evidence type="ECO:0000313" key="4">
    <source>
        <dbReference type="Proteomes" id="UP000270649"/>
    </source>
</evidence>
<name>A0A3M0HBE9_9CORY</name>
<dbReference type="CDD" id="cd00569">
    <property type="entry name" value="HTH_Hin_like"/>
    <property type="match status" value="1"/>
</dbReference>